<accession>A0A1B7XEV6</accession>
<organism evidence="2 3">
    <name type="scientific">Halodesulfovibrio spirochaetisodalis</name>
    <dbReference type="NCBI Taxonomy" id="1560234"/>
    <lineage>
        <taxon>Bacteria</taxon>
        <taxon>Pseudomonadati</taxon>
        <taxon>Thermodesulfobacteriota</taxon>
        <taxon>Desulfovibrionia</taxon>
        <taxon>Desulfovibrionales</taxon>
        <taxon>Desulfovibrionaceae</taxon>
        <taxon>Halodesulfovibrio</taxon>
    </lineage>
</organism>
<dbReference type="PATRIC" id="fig|1560234.3.peg.3381"/>
<keyword evidence="3" id="KW-1185">Reference proteome</keyword>
<dbReference type="InterPro" id="IPR027373">
    <property type="entry name" value="RHH_dom"/>
</dbReference>
<evidence type="ECO:0000313" key="3">
    <source>
        <dbReference type="Proteomes" id="UP000091979"/>
    </source>
</evidence>
<dbReference type="EMBL" id="JXMS01000009">
    <property type="protein sequence ID" value="OBQ52715.1"/>
    <property type="molecule type" value="Genomic_DNA"/>
</dbReference>
<evidence type="ECO:0000259" key="1">
    <source>
        <dbReference type="Pfam" id="PF13467"/>
    </source>
</evidence>
<dbReference type="Pfam" id="PF13467">
    <property type="entry name" value="RHH_4"/>
    <property type="match status" value="1"/>
</dbReference>
<feature type="domain" description="Ribbon-helix-helix" evidence="1">
    <location>
        <begin position="16"/>
        <end position="82"/>
    </location>
</feature>
<dbReference type="RefSeq" id="WP_066853979.1">
    <property type="nucleotide sequence ID" value="NZ_JXMS01000009.1"/>
</dbReference>
<dbReference type="InterPro" id="IPR038268">
    <property type="entry name" value="RHH_sf"/>
</dbReference>
<dbReference type="Gene3D" id="1.10.3990.20">
    <property type="entry name" value="protein bp1543"/>
    <property type="match status" value="1"/>
</dbReference>
<dbReference type="GO" id="GO:0016740">
    <property type="term" value="F:transferase activity"/>
    <property type="evidence" value="ECO:0007669"/>
    <property type="project" value="UniProtKB-KW"/>
</dbReference>
<protein>
    <submittedName>
        <fullName evidence="2">Arylsulfate sulfotransferase</fullName>
    </submittedName>
</protein>
<keyword evidence="2" id="KW-0808">Transferase</keyword>
<dbReference type="OrthoDB" id="5458732at2"/>
<name>A0A1B7XEV6_9BACT</name>
<sequence length="93" mass="10560">MCRIYASTPKEEYVQKTRSIRINGVVTSIRLEVRFWRILESISEREGVTVGAFLSTLYNEATVYGCEVNNFASLLRVVCITSLETECIDRSCA</sequence>
<evidence type="ECO:0000313" key="2">
    <source>
        <dbReference type="EMBL" id="OBQ52715.1"/>
    </source>
</evidence>
<reference evidence="2 3" key="1">
    <citation type="submission" date="2015-01" db="EMBL/GenBank/DDBJ databases">
        <title>Desulfovibrio sp. JC271 draft genome sequence.</title>
        <authorList>
            <person name="Shivani Y."/>
            <person name="Subhash Y."/>
            <person name="Sasikala C."/>
            <person name="Ramana C.V."/>
        </authorList>
    </citation>
    <scope>NUCLEOTIDE SEQUENCE [LARGE SCALE GENOMIC DNA]</scope>
    <source>
        <strain evidence="2 3">JC271</strain>
    </source>
</reference>
<dbReference type="AlphaFoldDB" id="A0A1B7XEV6"/>
<gene>
    <name evidence="2" type="ORF">SP90_07050</name>
</gene>
<comment type="caution">
    <text evidence="2">The sequence shown here is derived from an EMBL/GenBank/DDBJ whole genome shotgun (WGS) entry which is preliminary data.</text>
</comment>
<proteinExistence type="predicted"/>
<dbReference type="Proteomes" id="UP000091979">
    <property type="component" value="Unassembled WGS sequence"/>
</dbReference>